<dbReference type="SUPFAM" id="SSF55315">
    <property type="entry name" value="L30e-like"/>
    <property type="match status" value="1"/>
</dbReference>
<sequence>MIAKLTGKKVVGAKQTAKAIKSGQAKIVYIAEDAEAKVTAPILELCKQNNVEVVFVETMKKLGMLCGIDVGAATACILSE</sequence>
<organism evidence="2 3">
    <name type="scientific">Caloramator australicus RC3</name>
    <dbReference type="NCBI Taxonomy" id="857293"/>
    <lineage>
        <taxon>Bacteria</taxon>
        <taxon>Bacillati</taxon>
        <taxon>Bacillota</taxon>
        <taxon>Clostridia</taxon>
        <taxon>Eubacteriales</taxon>
        <taxon>Clostridiaceae</taxon>
        <taxon>Caloramator</taxon>
    </lineage>
</organism>
<accession>I7LHP8</accession>
<dbReference type="Proteomes" id="UP000007652">
    <property type="component" value="Unassembled WGS sequence"/>
</dbReference>
<keyword evidence="3" id="KW-1185">Reference proteome</keyword>
<name>I7LHP8_9CLOT</name>
<reference evidence="2 3" key="1">
    <citation type="journal article" date="2011" name="J. Bacteriol.">
        <title>Draft genome sequence of Caloramator australicus strain RC3T, a thermoanaerobe from the Great Artesian Basin of Australia.</title>
        <authorList>
            <person name="Ogg C.D."/>
            <person name="Patel B.K.C."/>
        </authorList>
    </citation>
    <scope>NUCLEOTIDE SEQUENCE [LARGE SCALE GENOMIC DNA]</scope>
    <source>
        <strain evidence="2 3">RC3</strain>
    </source>
</reference>
<evidence type="ECO:0000259" key="1">
    <source>
        <dbReference type="Pfam" id="PF01248"/>
    </source>
</evidence>
<dbReference type="EMBL" id="CAKP01000112">
    <property type="protein sequence ID" value="CCJ34196.1"/>
    <property type="molecule type" value="Genomic_DNA"/>
</dbReference>
<dbReference type="InterPro" id="IPR004038">
    <property type="entry name" value="Ribosomal_eL8/eL30/eS12/Gad45"/>
</dbReference>
<evidence type="ECO:0000313" key="2">
    <source>
        <dbReference type="EMBL" id="CCJ34196.1"/>
    </source>
</evidence>
<dbReference type="PRINTS" id="PR00884">
    <property type="entry name" value="RIBOSOMALHS6"/>
</dbReference>
<gene>
    <name evidence="2" type="ORF">CAAU_2112</name>
</gene>
<dbReference type="InterPro" id="IPR029064">
    <property type="entry name" value="Ribosomal_eL30-like_sf"/>
</dbReference>
<dbReference type="Pfam" id="PF01248">
    <property type="entry name" value="Ribosomal_L7Ae"/>
    <property type="match status" value="1"/>
</dbReference>
<dbReference type="RefSeq" id="WP_008909452.1">
    <property type="nucleotide sequence ID" value="NZ_CAKP01000112.1"/>
</dbReference>
<proteinExistence type="predicted"/>
<dbReference type="Gene3D" id="3.30.1330.30">
    <property type="match status" value="1"/>
</dbReference>
<dbReference type="eggNOG" id="COG1358">
    <property type="taxonomic scope" value="Bacteria"/>
</dbReference>
<comment type="caution">
    <text evidence="2">The sequence shown here is derived from an EMBL/GenBank/DDBJ whole genome shotgun (WGS) entry which is preliminary data.</text>
</comment>
<evidence type="ECO:0000313" key="3">
    <source>
        <dbReference type="Proteomes" id="UP000007652"/>
    </source>
</evidence>
<protein>
    <submittedName>
        <fullName evidence="2">Firmicutes ribosomal L7Ae family protein</fullName>
    </submittedName>
</protein>
<dbReference type="AlphaFoldDB" id="I7LHP8"/>
<feature type="domain" description="Ribosomal protein eL8/eL30/eS12/Gadd45" evidence="1">
    <location>
        <begin position="3"/>
        <end position="77"/>
    </location>
</feature>
<dbReference type="OrthoDB" id="2353623at2"/>
<dbReference type="STRING" id="857293.CAAU_2112"/>